<dbReference type="EMBL" id="DAKRPA010000089">
    <property type="protein sequence ID" value="DAZ99141.1"/>
    <property type="molecule type" value="Genomic_DNA"/>
</dbReference>
<comment type="similarity">
    <text evidence="4">Belongs to the HSF family.</text>
</comment>
<dbReference type="Gene3D" id="1.10.10.10">
    <property type="entry name" value="Winged helix-like DNA-binding domain superfamily/Winged helix DNA-binding domain"/>
    <property type="match status" value="1"/>
</dbReference>
<dbReference type="SUPFAM" id="SSF46785">
    <property type="entry name" value="Winged helix' DNA-binding domain"/>
    <property type="match status" value="1"/>
</dbReference>
<organism evidence="7 8">
    <name type="scientific">Lagenidium giganteum</name>
    <dbReference type="NCBI Taxonomy" id="4803"/>
    <lineage>
        <taxon>Eukaryota</taxon>
        <taxon>Sar</taxon>
        <taxon>Stramenopiles</taxon>
        <taxon>Oomycota</taxon>
        <taxon>Peronosporomycetes</taxon>
        <taxon>Pythiales</taxon>
        <taxon>Pythiaceae</taxon>
    </lineage>
</organism>
<feature type="domain" description="HSF-type DNA-binding" evidence="6">
    <location>
        <begin position="32"/>
        <end position="125"/>
    </location>
</feature>
<proteinExistence type="inferred from homology"/>
<dbReference type="AlphaFoldDB" id="A0AAV2Z0Z7"/>
<evidence type="ECO:0000256" key="4">
    <source>
        <dbReference type="RuleBase" id="RU004020"/>
    </source>
</evidence>
<dbReference type="GO" id="GO:0005634">
    <property type="term" value="C:nucleus"/>
    <property type="evidence" value="ECO:0007669"/>
    <property type="project" value="UniProtKB-SubCell"/>
</dbReference>
<evidence type="ECO:0000313" key="8">
    <source>
        <dbReference type="Proteomes" id="UP001146120"/>
    </source>
</evidence>
<evidence type="ECO:0000256" key="1">
    <source>
        <dbReference type="ARBA" id="ARBA00004123"/>
    </source>
</evidence>
<dbReference type="PANTHER" id="PTHR10015:SF206">
    <property type="entry name" value="HSF-TYPE DNA-BINDING DOMAIN-CONTAINING PROTEIN"/>
    <property type="match status" value="1"/>
</dbReference>
<dbReference type="PANTHER" id="PTHR10015">
    <property type="entry name" value="HEAT SHOCK TRANSCRIPTION FACTOR"/>
    <property type="match status" value="1"/>
</dbReference>
<comment type="caution">
    <text evidence="7">The sequence shown here is derived from an EMBL/GenBank/DDBJ whole genome shotgun (WGS) entry which is preliminary data.</text>
</comment>
<comment type="subcellular location">
    <subcellularLocation>
        <location evidence="1">Nucleus</location>
    </subcellularLocation>
</comment>
<dbReference type="Pfam" id="PF00447">
    <property type="entry name" value="HSF_DNA-bind"/>
    <property type="match status" value="1"/>
</dbReference>
<name>A0AAV2Z0Z7_9STRA</name>
<evidence type="ECO:0000256" key="2">
    <source>
        <dbReference type="ARBA" id="ARBA00023125"/>
    </source>
</evidence>
<protein>
    <recommendedName>
        <fullName evidence="6">HSF-type DNA-binding domain-containing protein</fullName>
    </recommendedName>
</protein>
<reference evidence="7" key="2">
    <citation type="journal article" date="2023" name="Microbiol Resour">
        <title>Decontamination and Annotation of the Draft Genome Sequence of the Oomycete Lagenidium giganteum ARSEF 373.</title>
        <authorList>
            <person name="Morgan W.R."/>
            <person name="Tartar A."/>
        </authorList>
    </citation>
    <scope>NUCLEOTIDE SEQUENCE</scope>
    <source>
        <strain evidence="7">ARSEF 373</strain>
    </source>
</reference>
<reference evidence="7" key="1">
    <citation type="submission" date="2022-11" db="EMBL/GenBank/DDBJ databases">
        <authorList>
            <person name="Morgan W.R."/>
            <person name="Tartar A."/>
        </authorList>
    </citation>
    <scope>NUCLEOTIDE SEQUENCE</scope>
    <source>
        <strain evidence="7">ARSEF 373</strain>
    </source>
</reference>
<evidence type="ECO:0000256" key="5">
    <source>
        <dbReference type="SAM" id="MobiDB-lite"/>
    </source>
</evidence>
<dbReference type="InterPro" id="IPR036388">
    <property type="entry name" value="WH-like_DNA-bd_sf"/>
</dbReference>
<dbReference type="InterPro" id="IPR000232">
    <property type="entry name" value="HSF_DNA-bd"/>
</dbReference>
<evidence type="ECO:0000256" key="3">
    <source>
        <dbReference type="ARBA" id="ARBA00023242"/>
    </source>
</evidence>
<dbReference type="Proteomes" id="UP001146120">
    <property type="component" value="Unassembled WGS sequence"/>
</dbReference>
<dbReference type="SMART" id="SM00415">
    <property type="entry name" value="HSF"/>
    <property type="match status" value="1"/>
</dbReference>
<dbReference type="GO" id="GO:0043565">
    <property type="term" value="F:sequence-specific DNA binding"/>
    <property type="evidence" value="ECO:0007669"/>
    <property type="project" value="InterPro"/>
</dbReference>
<accession>A0AAV2Z0Z7</accession>
<keyword evidence="3" id="KW-0539">Nucleus</keyword>
<evidence type="ECO:0000259" key="6">
    <source>
        <dbReference type="SMART" id="SM00415"/>
    </source>
</evidence>
<dbReference type="GO" id="GO:0003700">
    <property type="term" value="F:DNA-binding transcription factor activity"/>
    <property type="evidence" value="ECO:0007669"/>
    <property type="project" value="InterPro"/>
</dbReference>
<evidence type="ECO:0000313" key="7">
    <source>
        <dbReference type="EMBL" id="DAZ99141.1"/>
    </source>
</evidence>
<dbReference type="FunFam" id="1.10.10.10:FF:001087">
    <property type="entry name" value="Heat shock transcription factor"/>
    <property type="match status" value="1"/>
</dbReference>
<keyword evidence="2" id="KW-0238">DNA-binding</keyword>
<feature type="region of interest" description="Disordered" evidence="5">
    <location>
        <begin position="1"/>
        <end position="25"/>
    </location>
</feature>
<keyword evidence="8" id="KW-1185">Reference proteome</keyword>
<gene>
    <name evidence="7" type="ORF">N0F65_010225</name>
</gene>
<dbReference type="InterPro" id="IPR036390">
    <property type="entry name" value="WH_DNA-bd_sf"/>
</dbReference>
<sequence>MKDGDGTMLPPPSGARRPRAFSDNTPIPRDCSSGSFVSKLYRMVDTEPSTIVSWIRGGTAFCIVDPKMMAEHCLPKYFRHRRFSSLIRQLNFYSFYRVQEGQLTIYQHSFFRKGRPDLLVHIKRRGAGKAKDPWFDPLASSKPESGPINMGVLSVNSGTMNPMCYSPMSKPLTMENMSPALKPGMAQVTPPVVDLGGTMSCEEKMLDDKRWENAMSKDNGTVAFSVPSGVQMKSEMFYDESAINPTVSMIRNSNAHGAIDIDIQDFLTEDCNINDGSAEPKYDDRFCNNGPSGGVVANAKCAIVARDCMKWDSKDAVQPCSAQQTGVLNQDGGDGSSTFEDELLLDLANVEPGAWDVPLSPLNEEEDMMPWLDLCF</sequence>